<comment type="caution">
    <text evidence="8">The sequence shown here is derived from an EMBL/GenBank/DDBJ whole genome shotgun (WGS) entry which is preliminary data.</text>
</comment>
<keyword evidence="2 7" id="KW-1003">Cell membrane</keyword>
<keyword evidence="9" id="KW-1185">Reference proteome</keyword>
<evidence type="ECO:0000256" key="7">
    <source>
        <dbReference type="HAMAP-Rule" id="MF_01844"/>
    </source>
</evidence>
<evidence type="ECO:0000313" key="9">
    <source>
        <dbReference type="Proteomes" id="UP000309561"/>
    </source>
</evidence>
<dbReference type="OrthoDB" id="9808135at2"/>
<dbReference type="AlphaFoldDB" id="A0A4U2Z4W2"/>
<evidence type="ECO:0000256" key="6">
    <source>
        <dbReference type="ARBA" id="ARBA00023136"/>
    </source>
</evidence>
<dbReference type="Pfam" id="PF06965">
    <property type="entry name" value="Na_H_antiport_1"/>
    <property type="match status" value="1"/>
</dbReference>
<feature type="transmembrane region" description="Helical" evidence="7">
    <location>
        <begin position="386"/>
        <end position="408"/>
    </location>
</feature>
<organism evidence="8 9">
    <name type="scientific">Sulfurimonas crateris</name>
    <dbReference type="NCBI Taxonomy" id="2574727"/>
    <lineage>
        <taxon>Bacteria</taxon>
        <taxon>Pseudomonadati</taxon>
        <taxon>Campylobacterota</taxon>
        <taxon>Epsilonproteobacteria</taxon>
        <taxon>Campylobacterales</taxon>
        <taxon>Sulfurimonadaceae</taxon>
        <taxon>Sulfurimonas</taxon>
    </lineage>
</organism>
<dbReference type="EMBL" id="SZPX01000008">
    <property type="protein sequence ID" value="TKI68442.1"/>
    <property type="molecule type" value="Genomic_DNA"/>
</dbReference>
<keyword evidence="7" id="KW-0406">Ion transport</keyword>
<evidence type="ECO:0000256" key="5">
    <source>
        <dbReference type="ARBA" id="ARBA00022989"/>
    </source>
</evidence>
<keyword evidence="5 7" id="KW-1133">Transmembrane helix</keyword>
<protein>
    <recommendedName>
        <fullName evidence="7">Na(+)/H(+) antiporter NhaA</fullName>
    </recommendedName>
    <alternativeName>
        <fullName evidence="7">Sodium/proton antiporter NhaA</fullName>
    </alternativeName>
</protein>
<comment type="catalytic activity">
    <reaction evidence="7">
        <text>Na(+)(in) + 2 H(+)(out) = Na(+)(out) + 2 H(+)(in)</text>
        <dbReference type="Rhea" id="RHEA:29251"/>
        <dbReference type="ChEBI" id="CHEBI:15378"/>
        <dbReference type="ChEBI" id="CHEBI:29101"/>
    </reaction>
</comment>
<evidence type="ECO:0000313" key="8">
    <source>
        <dbReference type="EMBL" id="TKI68442.1"/>
    </source>
</evidence>
<dbReference type="Gene3D" id="1.20.1530.10">
    <property type="entry name" value="Na+/H+ antiporter like domain"/>
    <property type="match status" value="1"/>
</dbReference>
<feature type="transmembrane region" description="Helical" evidence="7">
    <location>
        <begin position="316"/>
        <end position="338"/>
    </location>
</feature>
<feature type="transmembrane region" description="Helical" evidence="7">
    <location>
        <begin position="194"/>
        <end position="215"/>
    </location>
</feature>
<sequence length="446" mass="48257">MKKLYAPWEKVFKKIATPFEEFIHAQTTTGLILMIMTVVALVLANSPISEAYEHFFHAYIKLEVSSWTLSHSIHHWINDGLMAIFFFIIGLEIKREITVGELSDMKVAILPILAAVGGMLIPALIYLSINAGTDGAKGWGIPMATDIAFAISALVLLGKRVPTSLVTFLVALAIVDDLGAVVVIALFYTNEIHMLWLALALGAFFVMIALNRFGIHAVLPYLIVGIIMWYFMLESGVHATIAGVIAAMAIPSKPKYAPIALTEHTCKLLSEYDKYPVATDHMMHERQKAILQNIKDTIDAVGTPASRLEHGLHLPVSLLVIPLFALANAGIAIDFSSINESIVQPISMGIILGLVAGKVLGIAGLSWLAIKLGIATLPQNTTMSQIFGVSFLGGIGFTMSIFVADLAFAGNSEFIFQAKIGILAASLFAGVFGFIWLRYIASSSNK</sequence>
<keyword evidence="3" id="KW-0997">Cell inner membrane</keyword>
<feature type="transmembrane region" description="Helical" evidence="7">
    <location>
        <begin position="165"/>
        <end position="188"/>
    </location>
</feature>
<gene>
    <name evidence="7 8" type="primary">nhaA</name>
    <name evidence="8" type="ORF">FCU45_10540</name>
</gene>
<evidence type="ECO:0000256" key="3">
    <source>
        <dbReference type="ARBA" id="ARBA00022519"/>
    </source>
</evidence>
<feature type="transmembrane region" description="Helical" evidence="7">
    <location>
        <begin position="227"/>
        <end position="250"/>
    </location>
</feature>
<dbReference type="PANTHER" id="PTHR30341:SF0">
    <property type="entry name" value="NA(+)_H(+) ANTIPORTER NHAA"/>
    <property type="match status" value="1"/>
</dbReference>
<dbReference type="GO" id="GO:0015385">
    <property type="term" value="F:sodium:proton antiporter activity"/>
    <property type="evidence" value="ECO:0007669"/>
    <property type="project" value="UniProtKB-UniRule"/>
</dbReference>
<comment type="function">
    <text evidence="7">Na(+)/H(+) antiporter that extrudes sodium in exchange for external protons.</text>
</comment>
<evidence type="ECO:0000256" key="2">
    <source>
        <dbReference type="ARBA" id="ARBA00022475"/>
    </source>
</evidence>
<dbReference type="HAMAP" id="MF_01844">
    <property type="entry name" value="NhaA"/>
    <property type="match status" value="1"/>
</dbReference>
<keyword evidence="7" id="KW-0915">Sodium</keyword>
<keyword evidence="7" id="KW-0050">Antiport</keyword>
<dbReference type="NCBIfam" id="TIGR00773">
    <property type="entry name" value="NhaA"/>
    <property type="match status" value="1"/>
</dbReference>
<name>A0A4U2Z4W2_9BACT</name>
<dbReference type="PANTHER" id="PTHR30341">
    <property type="entry name" value="SODIUM ION/PROTON ANTIPORTER NHAA-RELATED"/>
    <property type="match status" value="1"/>
</dbReference>
<evidence type="ECO:0000256" key="1">
    <source>
        <dbReference type="ARBA" id="ARBA00004429"/>
    </source>
</evidence>
<dbReference type="RefSeq" id="WP_137015070.1">
    <property type="nucleotide sequence ID" value="NZ_SZPX01000008.1"/>
</dbReference>
<feature type="transmembrane region" description="Helical" evidence="7">
    <location>
        <begin position="21"/>
        <end position="44"/>
    </location>
</feature>
<comment type="subcellular location">
    <subcellularLocation>
        <location evidence="1">Cell inner membrane</location>
        <topology evidence="1">Multi-pass membrane protein</topology>
    </subcellularLocation>
    <subcellularLocation>
        <location evidence="7">Cell membrane</location>
        <topology evidence="7">Multi-pass membrane protein</topology>
    </subcellularLocation>
</comment>
<keyword evidence="4 7" id="KW-0812">Transmembrane</keyword>
<proteinExistence type="inferred from homology"/>
<keyword evidence="7" id="KW-0739">Sodium transport</keyword>
<dbReference type="Proteomes" id="UP000309561">
    <property type="component" value="Unassembled WGS sequence"/>
</dbReference>
<accession>A0A4U2Z4W2</accession>
<feature type="transmembrane region" description="Helical" evidence="7">
    <location>
        <begin position="350"/>
        <end position="374"/>
    </location>
</feature>
<reference evidence="8 9" key="1">
    <citation type="submission" date="2019-04" db="EMBL/GenBank/DDBJ databases">
        <title>Sulfurimonas crateris sp. nov. a facultative anaerobic sulfur-oxidizing chemolithautotrophic bacterium isolated from a terrestrial mud vulcano.</title>
        <authorList>
            <person name="Ratnikova N.M."/>
            <person name="Slobodkin A.I."/>
            <person name="Merkel A.Y."/>
            <person name="Novikov A."/>
            <person name="Bonch-Osmolovskaya E.A."/>
            <person name="Slobodkina G.B."/>
        </authorList>
    </citation>
    <scope>NUCLEOTIDE SEQUENCE [LARGE SCALE GENOMIC DNA]</scope>
    <source>
        <strain evidence="8 9">SN118</strain>
    </source>
</reference>
<dbReference type="InterPro" id="IPR023171">
    <property type="entry name" value="Na/H_antiporter_dom_sf"/>
</dbReference>
<feature type="transmembrane region" description="Helical" evidence="7">
    <location>
        <begin position="420"/>
        <end position="441"/>
    </location>
</feature>
<feature type="transmembrane region" description="Helical" evidence="7">
    <location>
        <begin position="105"/>
        <end position="127"/>
    </location>
</feature>
<feature type="transmembrane region" description="Helical" evidence="7">
    <location>
        <begin position="73"/>
        <end position="93"/>
    </location>
</feature>
<feature type="transmembrane region" description="Helical" evidence="7">
    <location>
        <begin position="139"/>
        <end position="158"/>
    </location>
</feature>
<dbReference type="InterPro" id="IPR004670">
    <property type="entry name" value="NhaA"/>
</dbReference>
<keyword evidence="7" id="KW-0813">Transport</keyword>
<dbReference type="GO" id="GO:0006885">
    <property type="term" value="P:regulation of pH"/>
    <property type="evidence" value="ECO:0007669"/>
    <property type="project" value="UniProtKB-UniRule"/>
</dbReference>
<evidence type="ECO:0000256" key="4">
    <source>
        <dbReference type="ARBA" id="ARBA00022692"/>
    </source>
</evidence>
<comment type="similarity">
    <text evidence="7">Belongs to the NhaA Na(+)/H(+) (TC 2.A.33) antiporter family.</text>
</comment>
<keyword evidence="6 7" id="KW-0472">Membrane</keyword>
<dbReference type="GO" id="GO:0005886">
    <property type="term" value="C:plasma membrane"/>
    <property type="evidence" value="ECO:0007669"/>
    <property type="project" value="UniProtKB-SubCell"/>
</dbReference>